<dbReference type="GO" id="GO:0015074">
    <property type="term" value="P:DNA integration"/>
    <property type="evidence" value="ECO:0007669"/>
    <property type="project" value="InterPro"/>
</dbReference>
<evidence type="ECO:0000313" key="7">
    <source>
        <dbReference type="Proteomes" id="UP000636960"/>
    </source>
</evidence>
<keyword evidence="7" id="KW-1185">Reference proteome</keyword>
<keyword evidence="1 3" id="KW-0238">DNA-binding</keyword>
<dbReference type="InterPro" id="IPR011010">
    <property type="entry name" value="DNA_brk_join_enz"/>
</dbReference>
<comment type="caution">
    <text evidence="6">The sequence shown here is derived from an EMBL/GenBank/DDBJ whole genome shotgun (WGS) entry which is preliminary data.</text>
</comment>
<dbReference type="Pfam" id="PF14659">
    <property type="entry name" value="Phage_int_SAM_3"/>
    <property type="match status" value="1"/>
</dbReference>
<dbReference type="InterPro" id="IPR010998">
    <property type="entry name" value="Integrase_recombinase_N"/>
</dbReference>
<accession>A0A919MWC2</accession>
<evidence type="ECO:0000256" key="3">
    <source>
        <dbReference type="PROSITE-ProRule" id="PRU01248"/>
    </source>
</evidence>
<dbReference type="EMBL" id="BOMV01000131">
    <property type="protein sequence ID" value="GIF02337.1"/>
    <property type="molecule type" value="Genomic_DNA"/>
</dbReference>
<dbReference type="SUPFAM" id="SSF56349">
    <property type="entry name" value="DNA breaking-rejoining enzymes"/>
    <property type="match status" value="2"/>
</dbReference>
<evidence type="ECO:0000256" key="2">
    <source>
        <dbReference type="ARBA" id="ARBA00023172"/>
    </source>
</evidence>
<gene>
    <name evidence="6" type="ORF">Ari01nite_98010</name>
</gene>
<evidence type="ECO:0000313" key="6">
    <source>
        <dbReference type="EMBL" id="GIF02337.1"/>
    </source>
</evidence>
<dbReference type="InterPro" id="IPR013762">
    <property type="entry name" value="Integrase-like_cat_sf"/>
</dbReference>
<dbReference type="RefSeq" id="WP_203791495.1">
    <property type="nucleotide sequence ID" value="NZ_BOMV01000131.1"/>
</dbReference>
<proteinExistence type="predicted"/>
<reference evidence="6" key="1">
    <citation type="submission" date="2021-01" db="EMBL/GenBank/DDBJ databases">
        <title>Whole genome shotgun sequence of Actinoplanes rishiriensis NBRC 108556.</title>
        <authorList>
            <person name="Komaki H."/>
            <person name="Tamura T."/>
        </authorList>
    </citation>
    <scope>NUCLEOTIDE SEQUENCE</scope>
    <source>
        <strain evidence="6">NBRC 108556</strain>
    </source>
</reference>
<dbReference type="PROSITE" id="PS51900">
    <property type="entry name" value="CB"/>
    <property type="match status" value="1"/>
</dbReference>
<feature type="region of interest" description="Disordered" evidence="4">
    <location>
        <begin position="16"/>
        <end position="40"/>
    </location>
</feature>
<keyword evidence="2" id="KW-0233">DNA recombination</keyword>
<dbReference type="GO" id="GO:0006310">
    <property type="term" value="P:DNA recombination"/>
    <property type="evidence" value="ECO:0007669"/>
    <property type="project" value="UniProtKB-KW"/>
</dbReference>
<dbReference type="Proteomes" id="UP000636960">
    <property type="component" value="Unassembled WGS sequence"/>
</dbReference>
<evidence type="ECO:0000259" key="5">
    <source>
        <dbReference type="PROSITE" id="PS51900"/>
    </source>
</evidence>
<evidence type="ECO:0000256" key="4">
    <source>
        <dbReference type="SAM" id="MobiDB-lite"/>
    </source>
</evidence>
<dbReference type="Gene3D" id="1.10.443.10">
    <property type="entry name" value="Intergrase catalytic core"/>
    <property type="match status" value="1"/>
</dbReference>
<feature type="domain" description="Core-binding (CB)" evidence="5">
    <location>
        <begin position="58"/>
        <end position="138"/>
    </location>
</feature>
<dbReference type="Gene3D" id="1.10.150.130">
    <property type="match status" value="1"/>
</dbReference>
<organism evidence="6 7">
    <name type="scientific">Paractinoplanes rishiriensis</name>
    <dbReference type="NCBI Taxonomy" id="1050105"/>
    <lineage>
        <taxon>Bacteria</taxon>
        <taxon>Bacillati</taxon>
        <taxon>Actinomycetota</taxon>
        <taxon>Actinomycetes</taxon>
        <taxon>Micromonosporales</taxon>
        <taxon>Micromonosporaceae</taxon>
        <taxon>Paractinoplanes</taxon>
    </lineage>
</organism>
<dbReference type="InterPro" id="IPR004107">
    <property type="entry name" value="Integrase_SAM-like_N"/>
</dbReference>
<sequence length="489" mass="54981">MAYAEKRGNLWRARWRGPDGTLESQPGFQSRKAAEEYGRDKESEIRGNRYVDPRSGKITLIEWVNLWYPSLDLEPTTMNNYRYMIEVHILPEYGSEALGSLTAEEIAKWEKRLVATGLSRRTAHDIRSTLATVLADAVPRYIQTNPAVRKRGKGRKGQRRIERIEKQEKVWASPLEALMLAERAAILSGEETDFTMNVTIAYTGARWSEAIGLPPECVRPGQIDIHWKLYELNGRFYRGRPKDGSMRTVDIPPFLYRLLVRLISPRAKKCTCQVAPHESGDIPWCAGGEFVFLGPRGGHFRRSNYSERIIRPAADGWHPARAGRNPRPRMPVLVDASGPMPGKPLPAWPAVPPGDLAYTSPTGRGRARIPDETPLASWLPILPGLTPHGWRHGHETWMDEAAIPYVLQSDRMGHVVPGMRGVYSHISGTMRAALVAALQRMWEDSLAARAALSPRSAVQVLDELLAPYREPERERFGWAAPKALPKSDT</sequence>
<dbReference type="GO" id="GO:0003677">
    <property type="term" value="F:DNA binding"/>
    <property type="evidence" value="ECO:0007669"/>
    <property type="project" value="UniProtKB-UniRule"/>
</dbReference>
<protein>
    <submittedName>
        <fullName evidence="6">DMT family permease</fullName>
    </submittedName>
</protein>
<dbReference type="InterPro" id="IPR044068">
    <property type="entry name" value="CB"/>
</dbReference>
<evidence type="ECO:0000256" key="1">
    <source>
        <dbReference type="ARBA" id="ARBA00023125"/>
    </source>
</evidence>
<dbReference type="AlphaFoldDB" id="A0A919MWC2"/>
<name>A0A919MWC2_9ACTN</name>